<keyword evidence="5" id="KW-1185">Reference proteome</keyword>
<evidence type="ECO:0000256" key="1">
    <source>
        <dbReference type="PIRSR" id="PIRSR038896-50"/>
    </source>
</evidence>
<dbReference type="Pfam" id="PF12706">
    <property type="entry name" value="Lactamase_B_2"/>
    <property type="match status" value="1"/>
</dbReference>
<dbReference type="GO" id="GO:0008270">
    <property type="term" value="F:zinc ion binding"/>
    <property type="evidence" value="ECO:0007669"/>
    <property type="project" value="InterPro"/>
</dbReference>
<dbReference type="GO" id="GO:0070290">
    <property type="term" value="F:N-acylphosphatidylethanolamine-specific phospholipase D activity"/>
    <property type="evidence" value="ECO:0007669"/>
    <property type="project" value="InterPro"/>
</dbReference>
<dbReference type="AlphaFoldDB" id="A0AAV9NS40"/>
<accession>A0AAV9NS40</accession>
<dbReference type="EMBL" id="JAVRRD010000001">
    <property type="protein sequence ID" value="KAK5065037.1"/>
    <property type="molecule type" value="Genomic_DNA"/>
</dbReference>
<reference evidence="4 5" key="1">
    <citation type="submission" date="2023-08" db="EMBL/GenBank/DDBJ databases">
        <title>Black Yeasts Isolated from many extreme environments.</title>
        <authorList>
            <person name="Coleine C."/>
            <person name="Stajich J.E."/>
            <person name="Selbmann L."/>
        </authorList>
    </citation>
    <scope>NUCLEOTIDE SEQUENCE [LARGE SCALE GENOMIC DNA]</scope>
    <source>
        <strain evidence="4 5">CCFEE 5792</strain>
    </source>
</reference>
<evidence type="ECO:0000313" key="5">
    <source>
        <dbReference type="Proteomes" id="UP001358417"/>
    </source>
</evidence>
<comment type="caution">
    <text evidence="4">The sequence shown here is derived from an EMBL/GenBank/DDBJ whole genome shotgun (WGS) entry which is preliminary data.</text>
</comment>
<dbReference type="Gene3D" id="3.60.15.10">
    <property type="entry name" value="Ribonuclease Z/Hydroxyacylglutathione hydrolase-like"/>
    <property type="match status" value="1"/>
</dbReference>
<feature type="region of interest" description="Disordered" evidence="2">
    <location>
        <begin position="63"/>
        <end position="89"/>
    </location>
</feature>
<dbReference type="PANTHER" id="PTHR15032">
    <property type="entry name" value="N-ACYL-PHOSPHATIDYLETHANOLAMINE-HYDROLYZING PHOSPHOLIPASE D"/>
    <property type="match status" value="1"/>
</dbReference>
<feature type="binding site" evidence="1">
    <location>
        <position position="174"/>
    </location>
    <ligand>
        <name>an N-acyl-1,2-diacyl-sn-glycero-3-phosphoethanolamine</name>
        <dbReference type="ChEBI" id="CHEBI:62537"/>
    </ligand>
</feature>
<feature type="compositionally biased region" description="Polar residues" evidence="2">
    <location>
        <begin position="74"/>
        <end position="89"/>
    </location>
</feature>
<dbReference type="GO" id="GO:0070292">
    <property type="term" value="P:N-acylphosphatidylethanolamine metabolic process"/>
    <property type="evidence" value="ECO:0007669"/>
    <property type="project" value="TreeGrafter"/>
</dbReference>
<sequence>MPKSQRTSSRPAHHANGTATSFINPWPSAGLPTWTEVFQSSFPFGWYNKASLHSHRRARKIKVVKPDWGHPKQVQAQPGESSGKSKPQSFTATWLGHAGALVEIPPIQQPDEDGGSTTLSGESKSKSTYLLFDPIFSTRAGPTQYQGVARFKEPPCQIADLPGCDAVFISHSHYDHLDVSSVKAVFKRFPNARYFVPLGIKSWILATIKISKDQVIELDWWQDRELQLSDLELPASGECSGIQEVQQRGSNDTTDNKITLKVSCVPAQHNSGRSPADQGSTLWCGWVIECFWQPSQGLSEIKTESPRTRIGSIYHAGDTGYRRHSNPNSPICPIFETIGSRFGPLDLCFLPIWRGGSLGFISYMGLRLSHHDIPAALHASPTDAADMHLAVKARNTVGVHFGTFVGSENETVEAVVEFADACDARSIGWLDDNKGGEEEKIVSAEDDKGWAGVLDIGESFVVDLL</sequence>
<feature type="binding site" evidence="1">
    <location>
        <position position="378"/>
    </location>
    <ligand>
        <name>an N-acyl-1,2-diacyl-sn-glycero-3-phosphoethanolamine</name>
        <dbReference type="ChEBI" id="CHEBI:62537"/>
    </ligand>
</feature>
<dbReference type="GO" id="GO:0005737">
    <property type="term" value="C:cytoplasm"/>
    <property type="evidence" value="ECO:0007669"/>
    <property type="project" value="TreeGrafter"/>
</dbReference>
<feature type="compositionally biased region" description="Polar residues" evidence="2">
    <location>
        <begin position="1"/>
        <end position="10"/>
    </location>
</feature>
<evidence type="ECO:0000259" key="3">
    <source>
        <dbReference type="Pfam" id="PF12706"/>
    </source>
</evidence>
<protein>
    <recommendedName>
        <fullName evidence="3">Metallo-beta-lactamase domain-containing protein</fullName>
    </recommendedName>
</protein>
<dbReference type="Proteomes" id="UP001358417">
    <property type="component" value="Unassembled WGS sequence"/>
</dbReference>
<dbReference type="GeneID" id="89969094"/>
<feature type="region of interest" description="Disordered" evidence="2">
    <location>
        <begin position="1"/>
        <end position="25"/>
    </location>
</feature>
<dbReference type="InterPro" id="IPR036866">
    <property type="entry name" value="RibonucZ/Hydroxyglut_hydro"/>
</dbReference>
<feature type="domain" description="Metallo-beta-lactamase" evidence="3">
    <location>
        <begin position="129"/>
        <end position="401"/>
    </location>
</feature>
<dbReference type="PIRSF" id="PIRSF038896">
    <property type="entry name" value="NAPE-PLD"/>
    <property type="match status" value="1"/>
</dbReference>
<evidence type="ECO:0000256" key="2">
    <source>
        <dbReference type="SAM" id="MobiDB-lite"/>
    </source>
</evidence>
<dbReference type="RefSeq" id="XP_064712361.1">
    <property type="nucleotide sequence ID" value="XM_064844501.1"/>
</dbReference>
<proteinExistence type="predicted"/>
<name>A0AAV9NS40_9EURO</name>
<gene>
    <name evidence="4" type="ORF">LTR84_000872</name>
</gene>
<dbReference type="InterPro" id="IPR001279">
    <property type="entry name" value="Metallo-B-lactamas"/>
</dbReference>
<evidence type="ECO:0000313" key="4">
    <source>
        <dbReference type="EMBL" id="KAK5065037.1"/>
    </source>
</evidence>
<organism evidence="4 5">
    <name type="scientific">Exophiala bonariae</name>
    <dbReference type="NCBI Taxonomy" id="1690606"/>
    <lineage>
        <taxon>Eukaryota</taxon>
        <taxon>Fungi</taxon>
        <taxon>Dikarya</taxon>
        <taxon>Ascomycota</taxon>
        <taxon>Pezizomycotina</taxon>
        <taxon>Eurotiomycetes</taxon>
        <taxon>Chaetothyriomycetidae</taxon>
        <taxon>Chaetothyriales</taxon>
        <taxon>Herpotrichiellaceae</taxon>
        <taxon>Exophiala</taxon>
    </lineage>
</organism>
<dbReference type="SUPFAM" id="SSF56281">
    <property type="entry name" value="Metallo-hydrolase/oxidoreductase"/>
    <property type="match status" value="1"/>
</dbReference>
<dbReference type="InterPro" id="IPR024884">
    <property type="entry name" value="NAPE-PLD"/>
</dbReference>
<dbReference type="PANTHER" id="PTHR15032:SF27">
    <property type="entry name" value="N-ACYL-PHOSPHATIDYLETHANOLAMINE-HYDROLYZING PHOSPHOLIPASE D"/>
    <property type="match status" value="1"/>
</dbReference>
<dbReference type="GO" id="GO:0070291">
    <property type="term" value="P:N-acylethanolamine metabolic process"/>
    <property type="evidence" value="ECO:0007669"/>
    <property type="project" value="TreeGrafter"/>
</dbReference>